<proteinExistence type="inferred from homology"/>
<dbReference type="PANTHER" id="PTHR30040">
    <property type="entry name" value="THIAMINE BIOSYNTHESIS LIPOPROTEIN APBE"/>
    <property type="match status" value="1"/>
</dbReference>
<evidence type="ECO:0000256" key="4">
    <source>
        <dbReference type="ARBA" id="ARBA00022630"/>
    </source>
</evidence>
<keyword evidence="6 11" id="KW-0479">Metal-binding</keyword>
<evidence type="ECO:0000256" key="3">
    <source>
        <dbReference type="ARBA" id="ARBA00016337"/>
    </source>
</evidence>
<comment type="cofactor">
    <cofactor evidence="1">
        <name>Mg(2+)</name>
        <dbReference type="ChEBI" id="CHEBI:18420"/>
    </cofactor>
</comment>
<keyword evidence="8 11" id="KW-0460">Magnesium</keyword>
<gene>
    <name evidence="12" type="ORF">J7I42_14150</name>
</gene>
<keyword evidence="4 11" id="KW-0285">Flavoprotein</keyword>
<dbReference type="EC" id="2.7.1.180" evidence="2 11"/>
<evidence type="ECO:0000256" key="6">
    <source>
        <dbReference type="ARBA" id="ARBA00022723"/>
    </source>
</evidence>
<dbReference type="Proteomes" id="UP000677244">
    <property type="component" value="Unassembled WGS sequence"/>
</dbReference>
<keyword evidence="7 11" id="KW-0274">FAD</keyword>
<dbReference type="SUPFAM" id="SSF143631">
    <property type="entry name" value="ApbE-like"/>
    <property type="match status" value="1"/>
</dbReference>
<keyword evidence="5 11" id="KW-0808">Transferase</keyword>
<evidence type="ECO:0000256" key="9">
    <source>
        <dbReference type="ARBA" id="ARBA00031306"/>
    </source>
</evidence>
<dbReference type="PIRSF" id="PIRSF006268">
    <property type="entry name" value="ApbE"/>
    <property type="match status" value="1"/>
</dbReference>
<dbReference type="GO" id="GO:0016740">
    <property type="term" value="F:transferase activity"/>
    <property type="evidence" value="ECO:0007669"/>
    <property type="project" value="UniProtKB-KW"/>
</dbReference>
<keyword evidence="13" id="KW-1185">Reference proteome</keyword>
<evidence type="ECO:0000256" key="8">
    <source>
        <dbReference type="ARBA" id="ARBA00022842"/>
    </source>
</evidence>
<dbReference type="PANTHER" id="PTHR30040:SF2">
    <property type="entry name" value="FAD:PROTEIN FMN TRANSFERASE"/>
    <property type="match status" value="1"/>
</dbReference>
<dbReference type="InterPro" id="IPR024932">
    <property type="entry name" value="ApbE"/>
</dbReference>
<dbReference type="Pfam" id="PF02424">
    <property type="entry name" value="ApbE"/>
    <property type="match status" value="1"/>
</dbReference>
<evidence type="ECO:0000313" key="13">
    <source>
        <dbReference type="Proteomes" id="UP000677244"/>
    </source>
</evidence>
<evidence type="ECO:0000256" key="10">
    <source>
        <dbReference type="ARBA" id="ARBA00048540"/>
    </source>
</evidence>
<protein>
    <recommendedName>
        <fullName evidence="3 11">FAD:protein FMN transferase</fullName>
        <ecNumber evidence="2 11">2.7.1.180</ecNumber>
    </recommendedName>
    <alternativeName>
        <fullName evidence="9 11">Flavin transferase</fullName>
    </alternativeName>
</protein>
<sequence>MRYLCVLLIICTAFIQLPSWRKIQINGKAQGTTYHITWYAQDSTFGQPQIDSILARIDTSLSIYNPLSLISRFNDSATSVNMDVHMLNVIRKSIDTYQQTGGIFDITVQPLVQAWGFGPKKVSGLPDSTTIRSLKKCIGSNNLSMKGNVLYKSKPCIKIDVNGIAQGYSVDVVANYLETHGIGNYLVEIGGEIRVKGHKQPGGEKMKIGIEAPGENDYELSMISKIVSVDSGAITTSGSYRKFYESDGKKITHLIDPRTGYPEQNELISVTVFARDAITADAYDNALMVMGLKKALQFVEKRKDMAAHFIYRTSKGAIADTASSRFYKLLQLQ</sequence>
<comment type="catalytic activity">
    <reaction evidence="10 11">
        <text>L-threonyl-[protein] + FAD = FMN-L-threonyl-[protein] + AMP + H(+)</text>
        <dbReference type="Rhea" id="RHEA:36847"/>
        <dbReference type="Rhea" id="RHEA-COMP:11060"/>
        <dbReference type="Rhea" id="RHEA-COMP:11061"/>
        <dbReference type="ChEBI" id="CHEBI:15378"/>
        <dbReference type="ChEBI" id="CHEBI:30013"/>
        <dbReference type="ChEBI" id="CHEBI:57692"/>
        <dbReference type="ChEBI" id="CHEBI:74257"/>
        <dbReference type="ChEBI" id="CHEBI:456215"/>
        <dbReference type="EC" id="2.7.1.180"/>
    </reaction>
</comment>
<organism evidence="12 13">
    <name type="scientific">Niastella soli</name>
    <dbReference type="NCBI Taxonomy" id="2821487"/>
    <lineage>
        <taxon>Bacteria</taxon>
        <taxon>Pseudomonadati</taxon>
        <taxon>Bacteroidota</taxon>
        <taxon>Chitinophagia</taxon>
        <taxon>Chitinophagales</taxon>
        <taxon>Chitinophagaceae</taxon>
        <taxon>Niastella</taxon>
    </lineage>
</organism>
<reference evidence="12 13" key="1">
    <citation type="submission" date="2021-03" db="EMBL/GenBank/DDBJ databases">
        <title>Assistant Professor.</title>
        <authorList>
            <person name="Huq M.A."/>
        </authorList>
    </citation>
    <scope>NUCLEOTIDE SEQUENCE [LARGE SCALE GENOMIC DNA]</scope>
    <source>
        <strain evidence="12 13">MAH-29</strain>
    </source>
</reference>
<dbReference type="EMBL" id="JAGHKO010000003">
    <property type="protein sequence ID" value="MBO9201419.1"/>
    <property type="molecule type" value="Genomic_DNA"/>
</dbReference>
<comment type="caution">
    <text evidence="12">The sequence shown here is derived from an EMBL/GenBank/DDBJ whole genome shotgun (WGS) entry which is preliminary data.</text>
</comment>
<comment type="similarity">
    <text evidence="11">Belongs to the ApbE family.</text>
</comment>
<evidence type="ECO:0000256" key="2">
    <source>
        <dbReference type="ARBA" id="ARBA00011955"/>
    </source>
</evidence>
<accession>A0ABS3YU19</accession>
<dbReference type="Gene3D" id="3.10.520.10">
    <property type="entry name" value="ApbE-like domains"/>
    <property type="match status" value="1"/>
</dbReference>
<dbReference type="InterPro" id="IPR003374">
    <property type="entry name" value="ApbE-like_sf"/>
</dbReference>
<evidence type="ECO:0000256" key="11">
    <source>
        <dbReference type="PIRNR" id="PIRNR006268"/>
    </source>
</evidence>
<name>A0ABS3YU19_9BACT</name>
<dbReference type="RefSeq" id="WP_209139478.1">
    <property type="nucleotide sequence ID" value="NZ_JAGHKO010000003.1"/>
</dbReference>
<evidence type="ECO:0000256" key="1">
    <source>
        <dbReference type="ARBA" id="ARBA00001946"/>
    </source>
</evidence>
<evidence type="ECO:0000256" key="7">
    <source>
        <dbReference type="ARBA" id="ARBA00022827"/>
    </source>
</evidence>
<evidence type="ECO:0000313" key="12">
    <source>
        <dbReference type="EMBL" id="MBO9201419.1"/>
    </source>
</evidence>
<evidence type="ECO:0000256" key="5">
    <source>
        <dbReference type="ARBA" id="ARBA00022679"/>
    </source>
</evidence>